<dbReference type="EMBL" id="BLXT01005191">
    <property type="protein sequence ID" value="GFO20721.1"/>
    <property type="molecule type" value="Genomic_DNA"/>
</dbReference>
<name>A0AAV4BJY4_9GAST</name>
<dbReference type="AlphaFoldDB" id="A0AAV4BJY4"/>
<dbReference type="Proteomes" id="UP000735302">
    <property type="component" value="Unassembled WGS sequence"/>
</dbReference>
<evidence type="ECO:0000313" key="2">
    <source>
        <dbReference type="Proteomes" id="UP000735302"/>
    </source>
</evidence>
<sequence length="179" mass="20675">MSARYNEMSRFQAIFTTHYRDRIGDCLDVIFLPLPSWAWGQEEVACAQSVANGTFIDIDAVQDDIKPYLRACWDVDGFVDCWQELKLGDLSAFDLNDTHDASDYLFPAPDDMRRAYYIFCARSFLQVVHEFTNSTDTAWCEYDTILAECSNFTDPVDLHRALKAQREKDPSLTKYFSCK</sequence>
<reference evidence="1 2" key="1">
    <citation type="journal article" date="2021" name="Elife">
        <title>Chloroplast acquisition without the gene transfer in kleptoplastic sea slugs, Plakobranchus ocellatus.</title>
        <authorList>
            <person name="Maeda T."/>
            <person name="Takahashi S."/>
            <person name="Yoshida T."/>
            <person name="Shimamura S."/>
            <person name="Takaki Y."/>
            <person name="Nagai Y."/>
            <person name="Toyoda A."/>
            <person name="Suzuki Y."/>
            <person name="Arimoto A."/>
            <person name="Ishii H."/>
            <person name="Satoh N."/>
            <person name="Nishiyama T."/>
            <person name="Hasebe M."/>
            <person name="Maruyama T."/>
            <person name="Minagawa J."/>
            <person name="Obokata J."/>
            <person name="Shigenobu S."/>
        </authorList>
    </citation>
    <scope>NUCLEOTIDE SEQUENCE [LARGE SCALE GENOMIC DNA]</scope>
</reference>
<protein>
    <submittedName>
        <fullName evidence="1">Uncharacterized protein</fullName>
    </submittedName>
</protein>
<accession>A0AAV4BJY4</accession>
<comment type="caution">
    <text evidence="1">The sequence shown here is derived from an EMBL/GenBank/DDBJ whole genome shotgun (WGS) entry which is preliminary data.</text>
</comment>
<organism evidence="1 2">
    <name type="scientific">Plakobranchus ocellatus</name>
    <dbReference type="NCBI Taxonomy" id="259542"/>
    <lineage>
        <taxon>Eukaryota</taxon>
        <taxon>Metazoa</taxon>
        <taxon>Spiralia</taxon>
        <taxon>Lophotrochozoa</taxon>
        <taxon>Mollusca</taxon>
        <taxon>Gastropoda</taxon>
        <taxon>Heterobranchia</taxon>
        <taxon>Euthyneura</taxon>
        <taxon>Panpulmonata</taxon>
        <taxon>Sacoglossa</taxon>
        <taxon>Placobranchoidea</taxon>
        <taxon>Plakobranchidae</taxon>
        <taxon>Plakobranchus</taxon>
    </lineage>
</organism>
<keyword evidence="2" id="KW-1185">Reference proteome</keyword>
<evidence type="ECO:0000313" key="1">
    <source>
        <dbReference type="EMBL" id="GFO20721.1"/>
    </source>
</evidence>
<proteinExistence type="predicted"/>
<gene>
    <name evidence="1" type="ORF">PoB_004722600</name>
</gene>